<accession>A0AAW8HRI2</accession>
<dbReference type="GeneID" id="61386710"/>
<feature type="transmembrane region" description="Helical" evidence="1">
    <location>
        <begin position="111"/>
        <end position="130"/>
    </location>
</feature>
<protein>
    <submittedName>
        <fullName evidence="2">Uncharacterized protein</fullName>
    </submittedName>
</protein>
<dbReference type="RefSeq" id="WP_139625850.1">
    <property type="nucleotide sequence ID" value="NZ_CBCSIS010000011.1"/>
</dbReference>
<keyword evidence="1" id="KW-0812">Transmembrane</keyword>
<feature type="transmembrane region" description="Helical" evidence="1">
    <location>
        <begin position="54"/>
        <end position="76"/>
    </location>
</feature>
<dbReference type="EMBL" id="JAVDNV010000014">
    <property type="protein sequence ID" value="MDQ2311067.1"/>
    <property type="molecule type" value="Genomic_DNA"/>
</dbReference>
<sequence length="136" mass="16723">MSYSTFYIFFGLFVFLGMGVIYFLQNRIYKKYDAESFAVFYSLYRKGFIDRDELMYYFQPGSLFFMHRAQFIIMLVKRKKIKRTKRRWMAPEASQYILSVYELSWVKTYRYLIWASLFFFLLLCILYLIAKLHPNQ</sequence>
<keyword evidence="1" id="KW-0472">Membrane</keyword>
<dbReference type="Proteomes" id="UP001236270">
    <property type="component" value="Unassembled WGS sequence"/>
</dbReference>
<keyword evidence="1" id="KW-1133">Transmembrane helix</keyword>
<comment type="caution">
    <text evidence="2">The sequence shown here is derived from an EMBL/GenBank/DDBJ whole genome shotgun (WGS) entry which is preliminary data.</text>
</comment>
<reference evidence="2" key="1">
    <citation type="submission" date="2023-08" db="EMBL/GenBank/DDBJ databases">
        <title>WGS of pathogenic bacterial species, Los Angeles County Public Health Laboratories.</title>
        <authorList>
            <person name="Garrigues J.M."/>
            <person name="Green N.M."/>
        </authorList>
    </citation>
    <scope>NUCLEOTIDE SEQUENCE</scope>
    <source>
        <strain evidence="2">LACPHL-BACT-2023-00068</strain>
    </source>
</reference>
<organism evidence="2 3">
    <name type="scientific">Pluralibacter gergoviae</name>
    <name type="common">Enterobacter gergoviae</name>
    <dbReference type="NCBI Taxonomy" id="61647"/>
    <lineage>
        <taxon>Bacteria</taxon>
        <taxon>Pseudomonadati</taxon>
        <taxon>Pseudomonadota</taxon>
        <taxon>Gammaproteobacteria</taxon>
        <taxon>Enterobacterales</taxon>
        <taxon>Enterobacteriaceae</taxon>
        <taxon>Pluralibacter</taxon>
    </lineage>
</organism>
<evidence type="ECO:0000313" key="3">
    <source>
        <dbReference type="Proteomes" id="UP001236270"/>
    </source>
</evidence>
<feature type="transmembrane region" description="Helical" evidence="1">
    <location>
        <begin position="6"/>
        <end position="24"/>
    </location>
</feature>
<dbReference type="AlphaFoldDB" id="A0AAW8HRI2"/>
<gene>
    <name evidence="2" type="ORF">RBJ30_18455</name>
</gene>
<evidence type="ECO:0000256" key="1">
    <source>
        <dbReference type="SAM" id="Phobius"/>
    </source>
</evidence>
<name>A0AAW8HRI2_PLUGE</name>
<evidence type="ECO:0000313" key="2">
    <source>
        <dbReference type="EMBL" id="MDQ2311067.1"/>
    </source>
</evidence>
<proteinExistence type="predicted"/>